<dbReference type="Gene3D" id="3.40.50.720">
    <property type="entry name" value="NAD(P)-binding Rossmann-like Domain"/>
    <property type="match status" value="1"/>
</dbReference>
<protein>
    <submittedName>
        <fullName evidence="1">Short-chain dehydrogenase/reductase SDR</fullName>
    </submittedName>
</protein>
<dbReference type="PANTHER" id="PTHR44656">
    <property type="entry name" value="DEHYDROGENASE/REDUCTASE SDR FAMILY MEMBER 12"/>
    <property type="match status" value="1"/>
</dbReference>
<dbReference type="InterPro" id="IPR036291">
    <property type="entry name" value="NAD(P)-bd_dom_sf"/>
</dbReference>
<organism evidence="1">
    <name type="scientific">uncultured Mycobacterium sp</name>
    <dbReference type="NCBI Taxonomy" id="171292"/>
    <lineage>
        <taxon>Bacteria</taxon>
        <taxon>Bacillati</taxon>
        <taxon>Actinomycetota</taxon>
        <taxon>Actinomycetes</taxon>
        <taxon>Mycobacteriales</taxon>
        <taxon>Mycobacteriaceae</taxon>
        <taxon>Mycobacterium</taxon>
        <taxon>environmental samples</taxon>
    </lineage>
</organism>
<accession>A0A1Y5P142</accession>
<dbReference type="SUPFAM" id="SSF51735">
    <property type="entry name" value="NAD(P)-binding Rossmann-fold domains"/>
    <property type="match status" value="1"/>
</dbReference>
<sequence>MDFSGLARPAVELLDGVLDRTLIVGYTKIGSGLRRRWWAADAGPRALVGKRVLITGATAGIGLAMAQSFAGLGATVHLLGRNTGKVDRASAMIRDSVADAHVVTEVCDVSDLDVVREWTADFANRVPALNGLVHNAGLMPKDRMVTREGHEVQLATHVLGPHLITERLLPLLRAAGGASVVFVSSGGMYGAPLVVDDLESRRGYNGVRTYARTKKMQVVLADSWARRLAGTEIRVESMHPGWVDTPGVAEYLPRFRTVTKPLLRDVADGADTAVWLVATRPDSTPGHFWHDRRQRPTTFGWQRHENPVKVRRFLEQVSRLTGTSEAWSGLRA</sequence>
<gene>
    <name evidence="1" type="ORF">MHPYR_130121</name>
</gene>
<dbReference type="Pfam" id="PF00106">
    <property type="entry name" value="adh_short"/>
    <property type="match status" value="1"/>
</dbReference>
<name>A0A1Y5P142_9MYCO</name>
<dbReference type="InterPro" id="IPR002347">
    <property type="entry name" value="SDR_fam"/>
</dbReference>
<reference evidence="1" key="1">
    <citation type="submission" date="2016-03" db="EMBL/GenBank/DDBJ databases">
        <authorList>
            <person name="Ploux O."/>
        </authorList>
    </citation>
    <scope>NUCLEOTIDE SEQUENCE</scope>
    <source>
        <strain evidence="1">UC10</strain>
    </source>
</reference>
<dbReference type="PANTHER" id="PTHR44656:SF7">
    <property type="entry name" value="DEHYDROGENASE_REDUCTASE SDR FAMILY MEMBER 12"/>
    <property type="match status" value="1"/>
</dbReference>
<evidence type="ECO:0000313" key="1">
    <source>
        <dbReference type="EMBL" id="SBS72382.1"/>
    </source>
</evidence>
<dbReference type="PRINTS" id="PR00081">
    <property type="entry name" value="GDHRDH"/>
</dbReference>
<dbReference type="InterPro" id="IPR052992">
    <property type="entry name" value="SDR_member_12"/>
</dbReference>
<proteinExistence type="predicted"/>
<dbReference type="EMBL" id="FLQS01000005">
    <property type="protein sequence ID" value="SBS72382.1"/>
    <property type="molecule type" value="Genomic_DNA"/>
</dbReference>
<dbReference type="AlphaFoldDB" id="A0A1Y5P142"/>